<comment type="caution">
    <text evidence="2">The sequence shown here is derived from an EMBL/GenBank/DDBJ whole genome shotgun (WGS) entry which is preliminary data.</text>
</comment>
<evidence type="ECO:0000313" key="2">
    <source>
        <dbReference type="EMBL" id="GFT36682.1"/>
    </source>
</evidence>
<dbReference type="Proteomes" id="UP000887013">
    <property type="component" value="Unassembled WGS sequence"/>
</dbReference>
<dbReference type="OrthoDB" id="6435956at2759"/>
<sequence length="151" mass="16995">YGHSKTNGRGQDTCARCSQAGQDGADYVLKEQCINCNGDHPSYSRLSLTWNLEKEVTAVKTNNKVSSRGFSIVSLRTPTTGVSYASKIKKYLKLALHKLTLTYISPLPLHCHRQKLKQLMEKVPLNRRERTNTPSVERPRKIGQGKKPTQN</sequence>
<reference evidence="2" key="1">
    <citation type="submission" date="2020-08" db="EMBL/GenBank/DDBJ databases">
        <title>Multicomponent nature underlies the extraordinary mechanical properties of spider dragline silk.</title>
        <authorList>
            <person name="Kono N."/>
            <person name="Nakamura H."/>
            <person name="Mori M."/>
            <person name="Yoshida Y."/>
            <person name="Ohtoshi R."/>
            <person name="Malay A.D."/>
            <person name="Moran D.A.P."/>
            <person name="Tomita M."/>
            <person name="Numata K."/>
            <person name="Arakawa K."/>
        </authorList>
    </citation>
    <scope>NUCLEOTIDE SEQUENCE</scope>
</reference>
<dbReference type="EMBL" id="BMAW01062640">
    <property type="protein sequence ID" value="GFT36682.1"/>
    <property type="molecule type" value="Genomic_DNA"/>
</dbReference>
<protein>
    <submittedName>
        <fullName evidence="2">Uncharacterized protein</fullName>
    </submittedName>
</protein>
<keyword evidence="3" id="KW-1185">Reference proteome</keyword>
<proteinExistence type="predicted"/>
<evidence type="ECO:0000313" key="3">
    <source>
        <dbReference type="Proteomes" id="UP000887013"/>
    </source>
</evidence>
<organism evidence="2 3">
    <name type="scientific">Nephila pilipes</name>
    <name type="common">Giant wood spider</name>
    <name type="synonym">Nephila maculata</name>
    <dbReference type="NCBI Taxonomy" id="299642"/>
    <lineage>
        <taxon>Eukaryota</taxon>
        <taxon>Metazoa</taxon>
        <taxon>Ecdysozoa</taxon>
        <taxon>Arthropoda</taxon>
        <taxon>Chelicerata</taxon>
        <taxon>Arachnida</taxon>
        <taxon>Araneae</taxon>
        <taxon>Araneomorphae</taxon>
        <taxon>Entelegynae</taxon>
        <taxon>Araneoidea</taxon>
        <taxon>Nephilidae</taxon>
        <taxon>Nephila</taxon>
    </lineage>
</organism>
<evidence type="ECO:0000256" key="1">
    <source>
        <dbReference type="SAM" id="MobiDB-lite"/>
    </source>
</evidence>
<accession>A0A8X6NXV6</accession>
<feature type="region of interest" description="Disordered" evidence="1">
    <location>
        <begin position="123"/>
        <end position="151"/>
    </location>
</feature>
<name>A0A8X6NXV6_NEPPI</name>
<dbReference type="AlphaFoldDB" id="A0A8X6NXV6"/>
<feature type="non-terminal residue" evidence="2">
    <location>
        <position position="1"/>
    </location>
</feature>
<gene>
    <name evidence="2" type="ORF">NPIL_549501</name>
</gene>